<evidence type="ECO:0000256" key="1">
    <source>
        <dbReference type="SAM" id="SignalP"/>
    </source>
</evidence>
<evidence type="ECO:0000259" key="2">
    <source>
        <dbReference type="PROSITE" id="PS51352"/>
    </source>
</evidence>
<sequence length="176" mass="18694">MSATTTLRRSWARAASFSLLALLAAALVPAAAAAPAPQQLQFHATTLDGKPFNGLDYAGKPVVLWFWASWCPECMQEAQHVARAAAANPQVAFIGIAGKSRAPSEGEALAQIRSFVQKYGLGGITQVTDLRGEAFFRSNVTAIPTFVFLKPTGEASSLSDVVSEQALSERARQTLS</sequence>
<dbReference type="EMBL" id="ACZI02000003">
    <property type="protein sequence ID" value="EFV14196.1"/>
    <property type="molecule type" value="Genomic_DNA"/>
</dbReference>
<feature type="domain" description="Thioredoxin" evidence="2">
    <location>
        <begin position="30"/>
        <end position="172"/>
    </location>
</feature>
<dbReference type="PANTHER" id="PTHR42852:SF17">
    <property type="entry name" value="THIOREDOXIN-LIKE PROTEIN HI_1115"/>
    <property type="match status" value="1"/>
</dbReference>
<name>E5XNA0_SEGRC</name>
<dbReference type="InterPro" id="IPR013740">
    <property type="entry name" value="Redoxin"/>
</dbReference>
<dbReference type="Proteomes" id="UP000004816">
    <property type="component" value="Unassembled WGS sequence"/>
</dbReference>
<dbReference type="AlphaFoldDB" id="E5XNA0"/>
<keyword evidence="4" id="KW-1185">Reference proteome</keyword>
<feature type="signal peptide" evidence="1">
    <location>
        <begin position="1"/>
        <end position="33"/>
    </location>
</feature>
<dbReference type="eggNOG" id="COG0526">
    <property type="taxonomic scope" value="Bacteria"/>
</dbReference>
<dbReference type="PANTHER" id="PTHR42852">
    <property type="entry name" value="THIOL:DISULFIDE INTERCHANGE PROTEIN DSBE"/>
    <property type="match status" value="1"/>
</dbReference>
<dbReference type="InterPro" id="IPR036249">
    <property type="entry name" value="Thioredoxin-like_sf"/>
</dbReference>
<dbReference type="PROSITE" id="PS51352">
    <property type="entry name" value="THIOREDOXIN_2"/>
    <property type="match status" value="1"/>
</dbReference>
<protein>
    <recommendedName>
        <fullName evidence="2">Thioredoxin domain-containing protein</fullName>
    </recommendedName>
</protein>
<feature type="chain" id="PRO_5003200315" description="Thioredoxin domain-containing protein" evidence="1">
    <location>
        <begin position="34"/>
        <end position="176"/>
    </location>
</feature>
<dbReference type="STRING" id="679197.HMPREF9336_00970"/>
<proteinExistence type="predicted"/>
<dbReference type="InterPro" id="IPR006311">
    <property type="entry name" value="TAT_signal"/>
</dbReference>
<dbReference type="PROSITE" id="PS51318">
    <property type="entry name" value="TAT"/>
    <property type="match status" value="1"/>
</dbReference>
<dbReference type="Pfam" id="PF08534">
    <property type="entry name" value="Redoxin"/>
    <property type="match status" value="1"/>
</dbReference>
<evidence type="ECO:0000313" key="4">
    <source>
        <dbReference type="Proteomes" id="UP000004816"/>
    </source>
</evidence>
<organism evidence="3 4">
    <name type="scientific">Segniliparus rugosus (strain ATCC BAA-974 / DSM 45345 / CCUG 50838 / CIP 108380 / JCM 13579 / CDC 945)</name>
    <dbReference type="NCBI Taxonomy" id="679197"/>
    <lineage>
        <taxon>Bacteria</taxon>
        <taxon>Bacillati</taxon>
        <taxon>Actinomycetota</taxon>
        <taxon>Actinomycetes</taxon>
        <taxon>Mycobacteriales</taxon>
        <taxon>Segniliparaceae</taxon>
        <taxon>Segniliparus</taxon>
    </lineage>
</organism>
<reference evidence="3 4" key="1">
    <citation type="journal article" date="2011" name="Stand. Genomic Sci.">
        <title>High quality draft genome sequence of Segniliparus rugosus CDC 945(T)= (ATCC BAA-974(T)).</title>
        <authorList>
            <person name="Earl A.M."/>
            <person name="Desjardins C.A."/>
            <person name="Fitzgerald M.G."/>
            <person name="Arachchi H.M."/>
            <person name="Zeng Q."/>
            <person name="Mehta T."/>
            <person name="Griggs A."/>
            <person name="Birren B.W."/>
            <person name="Toney N.C."/>
            <person name="Carr J."/>
            <person name="Posey J."/>
            <person name="Butler W.R."/>
        </authorList>
    </citation>
    <scope>NUCLEOTIDE SEQUENCE [LARGE SCALE GENOMIC DNA]</scope>
    <source>
        <strain evidence="4">ATCC BAA-974 / DSM 45345 / CCUG 50838 / CIP 108380 / JCM 13579 / CDC 945</strain>
    </source>
</reference>
<dbReference type="GO" id="GO:0016491">
    <property type="term" value="F:oxidoreductase activity"/>
    <property type="evidence" value="ECO:0007669"/>
    <property type="project" value="InterPro"/>
</dbReference>
<dbReference type="HOGENOM" id="CLU_042529_13_1_11"/>
<dbReference type="InterPro" id="IPR013766">
    <property type="entry name" value="Thioredoxin_domain"/>
</dbReference>
<gene>
    <name evidence="3" type="ORF">HMPREF9336_00970</name>
</gene>
<keyword evidence="1" id="KW-0732">Signal</keyword>
<evidence type="ECO:0000313" key="3">
    <source>
        <dbReference type="EMBL" id="EFV14196.1"/>
    </source>
</evidence>
<dbReference type="Gene3D" id="3.40.30.10">
    <property type="entry name" value="Glutaredoxin"/>
    <property type="match status" value="1"/>
</dbReference>
<dbReference type="SUPFAM" id="SSF52833">
    <property type="entry name" value="Thioredoxin-like"/>
    <property type="match status" value="1"/>
</dbReference>
<comment type="caution">
    <text evidence="3">The sequence shown here is derived from an EMBL/GenBank/DDBJ whole genome shotgun (WGS) entry which is preliminary data.</text>
</comment>
<dbReference type="InterPro" id="IPR050553">
    <property type="entry name" value="Thioredoxin_ResA/DsbE_sf"/>
</dbReference>
<dbReference type="OrthoDB" id="9790194at2"/>
<dbReference type="CDD" id="cd02966">
    <property type="entry name" value="TlpA_like_family"/>
    <property type="match status" value="1"/>
</dbReference>
<dbReference type="RefSeq" id="WP_007468372.1">
    <property type="nucleotide sequence ID" value="NZ_KI391954.1"/>
</dbReference>
<accession>E5XNA0</accession>